<dbReference type="PATRIC" id="fig|316.97.peg.3979"/>
<sequence>MSMLRQALVALLLAAAVPVSAAVYSYTDADGNRVFTDRPIGQAVEEVRLKPSNSMPAPAAPAMRAAEPIAPKAATVTSYQLRILSPAADAAIRNNAGVINVIVQAEPALQPGHAYQVLLDGQPFGAPGEQPSFELSNVDRGTHQLAVAVVDEEERILQRTENQPFHLIRTSLAQRRMVNPCKKADYGVRPECPLKDKPVEKRDIPFVPFL</sequence>
<accession>A0A023WWP6</accession>
<name>A0A023WWP6_STUST</name>
<evidence type="ECO:0000313" key="3">
    <source>
        <dbReference type="EMBL" id="AHY44617.1"/>
    </source>
</evidence>
<dbReference type="Proteomes" id="UP000025238">
    <property type="component" value="Chromosome"/>
</dbReference>
<dbReference type="InterPro" id="IPR025392">
    <property type="entry name" value="DUF4124"/>
</dbReference>
<keyword evidence="1" id="KW-0732">Signal</keyword>
<gene>
    <name evidence="3" type="ORF">UIB01_19910</name>
</gene>
<organism evidence="3 4">
    <name type="scientific">Stutzerimonas stutzeri</name>
    <name type="common">Pseudomonas stutzeri</name>
    <dbReference type="NCBI Taxonomy" id="316"/>
    <lineage>
        <taxon>Bacteria</taxon>
        <taxon>Pseudomonadati</taxon>
        <taxon>Pseudomonadota</taxon>
        <taxon>Gammaproteobacteria</taxon>
        <taxon>Pseudomonadales</taxon>
        <taxon>Pseudomonadaceae</taxon>
        <taxon>Stutzerimonas</taxon>
    </lineage>
</organism>
<protein>
    <submittedName>
        <fullName evidence="3">Penicillin-binding protein</fullName>
    </submittedName>
</protein>
<dbReference type="EMBL" id="CP007509">
    <property type="protein sequence ID" value="AHY44617.1"/>
    <property type="molecule type" value="Genomic_DNA"/>
</dbReference>
<dbReference type="Pfam" id="PF13511">
    <property type="entry name" value="DUF4124"/>
    <property type="match status" value="1"/>
</dbReference>
<feature type="domain" description="DUF4124" evidence="2">
    <location>
        <begin position="10"/>
        <end position="62"/>
    </location>
</feature>
<evidence type="ECO:0000259" key="2">
    <source>
        <dbReference type="Pfam" id="PF13511"/>
    </source>
</evidence>
<feature type="chain" id="PRO_5001525896" evidence="1">
    <location>
        <begin position="22"/>
        <end position="210"/>
    </location>
</feature>
<dbReference type="KEGG" id="pstu:UIB01_19910"/>
<evidence type="ECO:0000256" key="1">
    <source>
        <dbReference type="SAM" id="SignalP"/>
    </source>
</evidence>
<reference evidence="3 4" key="1">
    <citation type="submission" date="2014-03" db="EMBL/GenBank/DDBJ databases">
        <title>Complete genome sequence of Pseudomonas stutzeri 19SMN4.</title>
        <authorList>
            <person name="Brunet-Galmes I."/>
            <person name="Nogales B."/>
            <person name="Busquets A."/>
            <person name="Pena A."/>
            <person name="Gomila M."/>
            <person name="Garcia-Valdes E."/>
            <person name="Lalucat J."/>
            <person name="Bennasar A."/>
            <person name="Bosch R."/>
        </authorList>
    </citation>
    <scope>NUCLEOTIDE SEQUENCE [LARGE SCALE GENOMIC DNA]</scope>
    <source>
        <strain evidence="3 4">19SMN4</strain>
    </source>
</reference>
<feature type="signal peptide" evidence="1">
    <location>
        <begin position="1"/>
        <end position="21"/>
    </location>
</feature>
<evidence type="ECO:0000313" key="4">
    <source>
        <dbReference type="Proteomes" id="UP000025238"/>
    </source>
</evidence>
<proteinExistence type="predicted"/>
<dbReference type="AlphaFoldDB" id="A0A023WWP6"/>